<dbReference type="GO" id="GO:0005634">
    <property type="term" value="C:nucleus"/>
    <property type="evidence" value="ECO:0007669"/>
    <property type="project" value="TreeGrafter"/>
</dbReference>
<dbReference type="PANTHER" id="PTHR19303:SF73">
    <property type="entry name" value="PROTEIN PDC2"/>
    <property type="match status" value="1"/>
</dbReference>
<reference evidence="1" key="1">
    <citation type="submission" date="2021-06" db="EMBL/GenBank/DDBJ databases">
        <authorList>
            <person name="Kallberg Y."/>
            <person name="Tangrot J."/>
            <person name="Rosling A."/>
        </authorList>
    </citation>
    <scope>NUCLEOTIDE SEQUENCE</scope>
    <source>
        <strain evidence="1">MA453B</strain>
    </source>
</reference>
<sequence>KLVAAGFGVPEKTLQFSSSWLQKFKEHNGIRQIKLQSEAAFADNNAIASVLLLLRSKSASYSLHRIYNMDETGLFFHLEPDRTLATHHIVGRKVDRERILIALYANTDSSHKLNLLTTSKIQSMDARIIMSFKRHYRCHHVAWILQQIEAGNHAKDLKIDRHTNILPASFNADLRNLSENIYQVIDSEINDLATMIEDLHLLNPMQVEEFLSISEENIVYEVPNDNCIISELAEIFKKNDVEDFDETDK</sequence>
<dbReference type="OrthoDB" id="2433378at2759"/>
<proteinExistence type="predicted"/>
<organism evidence="1 2">
    <name type="scientific">Dentiscutata erythropus</name>
    <dbReference type="NCBI Taxonomy" id="1348616"/>
    <lineage>
        <taxon>Eukaryota</taxon>
        <taxon>Fungi</taxon>
        <taxon>Fungi incertae sedis</taxon>
        <taxon>Mucoromycota</taxon>
        <taxon>Glomeromycotina</taxon>
        <taxon>Glomeromycetes</taxon>
        <taxon>Diversisporales</taxon>
        <taxon>Gigasporaceae</taxon>
        <taxon>Dentiscutata</taxon>
    </lineage>
</organism>
<keyword evidence="2" id="KW-1185">Reference proteome</keyword>
<evidence type="ECO:0000313" key="1">
    <source>
        <dbReference type="EMBL" id="CAG8763894.1"/>
    </source>
</evidence>
<dbReference type="GO" id="GO:0003677">
    <property type="term" value="F:DNA binding"/>
    <property type="evidence" value="ECO:0007669"/>
    <property type="project" value="TreeGrafter"/>
</dbReference>
<accession>A0A9N9J865</accession>
<name>A0A9N9J865_9GLOM</name>
<dbReference type="PANTHER" id="PTHR19303">
    <property type="entry name" value="TRANSPOSON"/>
    <property type="match status" value="1"/>
</dbReference>
<dbReference type="EMBL" id="CAJVPY010017820">
    <property type="protein sequence ID" value="CAG8763894.1"/>
    <property type="molecule type" value="Genomic_DNA"/>
</dbReference>
<gene>
    <name evidence="1" type="ORF">DERYTH_LOCUS18075</name>
</gene>
<protein>
    <submittedName>
        <fullName evidence="1">28304_t:CDS:1</fullName>
    </submittedName>
</protein>
<evidence type="ECO:0000313" key="2">
    <source>
        <dbReference type="Proteomes" id="UP000789405"/>
    </source>
</evidence>
<dbReference type="AlphaFoldDB" id="A0A9N9J865"/>
<comment type="caution">
    <text evidence="1">The sequence shown here is derived from an EMBL/GenBank/DDBJ whole genome shotgun (WGS) entry which is preliminary data.</text>
</comment>
<dbReference type="Proteomes" id="UP000789405">
    <property type="component" value="Unassembled WGS sequence"/>
</dbReference>
<dbReference type="InterPro" id="IPR050863">
    <property type="entry name" value="CenT-Element_Derived"/>
</dbReference>
<feature type="non-terminal residue" evidence="1">
    <location>
        <position position="249"/>
    </location>
</feature>